<dbReference type="InterPro" id="IPR017932">
    <property type="entry name" value="GATase_2_dom"/>
</dbReference>
<dbReference type="CDD" id="cd01991">
    <property type="entry name" value="Asn_synthase_B_C"/>
    <property type="match status" value="1"/>
</dbReference>
<gene>
    <name evidence="9" type="primary">asnB</name>
    <name evidence="9" type="ORF">LMG23994_02716</name>
</gene>
<protein>
    <recommendedName>
        <fullName evidence="3">asparagine synthase (glutamine-hydrolyzing)</fullName>
        <ecNumber evidence="3">6.3.5.4</ecNumber>
    </recommendedName>
</protein>
<comment type="similarity">
    <text evidence="2">Belongs to the asparagine synthetase family.</text>
</comment>
<evidence type="ECO:0000256" key="7">
    <source>
        <dbReference type="ARBA" id="ARBA00048741"/>
    </source>
</evidence>
<dbReference type="PANTHER" id="PTHR43284">
    <property type="entry name" value="ASPARAGINE SYNTHETASE (GLUTAMINE-HYDROLYZING)"/>
    <property type="match status" value="1"/>
</dbReference>
<dbReference type="CDD" id="cd00712">
    <property type="entry name" value="AsnB"/>
    <property type="match status" value="1"/>
</dbReference>
<dbReference type="SUPFAM" id="SSF56235">
    <property type="entry name" value="N-terminal nucleophile aminohydrolases (Ntn hydrolases)"/>
    <property type="match status" value="1"/>
</dbReference>
<dbReference type="Pfam" id="PF13537">
    <property type="entry name" value="GATase_7"/>
    <property type="match status" value="1"/>
</dbReference>
<evidence type="ECO:0000313" key="9">
    <source>
        <dbReference type="EMBL" id="CAG9173813.1"/>
    </source>
</evidence>
<dbReference type="InterPro" id="IPR006426">
    <property type="entry name" value="Asn_synth_AEB"/>
</dbReference>
<dbReference type="InterPro" id="IPR029055">
    <property type="entry name" value="Ntn_hydrolases_N"/>
</dbReference>
<evidence type="ECO:0000256" key="3">
    <source>
        <dbReference type="ARBA" id="ARBA00012737"/>
    </source>
</evidence>
<dbReference type="InterPro" id="IPR014729">
    <property type="entry name" value="Rossmann-like_a/b/a_fold"/>
</dbReference>
<proteinExistence type="inferred from homology"/>
<organism evidence="9 10">
    <name type="scientific">Cupriavidus pinatubonensis</name>
    <dbReference type="NCBI Taxonomy" id="248026"/>
    <lineage>
        <taxon>Bacteria</taxon>
        <taxon>Pseudomonadati</taxon>
        <taxon>Pseudomonadota</taxon>
        <taxon>Betaproteobacteria</taxon>
        <taxon>Burkholderiales</taxon>
        <taxon>Burkholderiaceae</taxon>
        <taxon>Cupriavidus</taxon>
    </lineage>
</organism>
<dbReference type="SUPFAM" id="SSF52402">
    <property type="entry name" value="Adenine nucleotide alpha hydrolases-like"/>
    <property type="match status" value="1"/>
</dbReference>
<evidence type="ECO:0000259" key="8">
    <source>
        <dbReference type="PROSITE" id="PS51278"/>
    </source>
</evidence>
<keyword evidence="6" id="KW-0315">Glutamine amidotransferase</keyword>
<dbReference type="EC" id="6.3.5.4" evidence="3"/>
<dbReference type="RefSeq" id="WP_224002730.1">
    <property type="nucleotide sequence ID" value="NZ_CAJZAF010000013.1"/>
</dbReference>
<dbReference type="InterPro" id="IPR033738">
    <property type="entry name" value="AsnB_N"/>
</dbReference>
<evidence type="ECO:0000256" key="1">
    <source>
        <dbReference type="ARBA" id="ARBA00005187"/>
    </source>
</evidence>
<dbReference type="InterPro" id="IPR051786">
    <property type="entry name" value="ASN_synthetase/amidase"/>
</dbReference>
<dbReference type="EMBL" id="CAJZAF010000013">
    <property type="protein sequence ID" value="CAG9173813.1"/>
    <property type="molecule type" value="Genomic_DNA"/>
</dbReference>
<keyword evidence="10" id="KW-1185">Reference proteome</keyword>
<keyword evidence="9" id="KW-0436">Ligase</keyword>
<dbReference type="Gene3D" id="3.60.20.10">
    <property type="entry name" value="Glutamine Phosphoribosylpyrophosphate, subunit 1, domain 1"/>
    <property type="match status" value="1"/>
</dbReference>
<comment type="pathway">
    <text evidence="1">Amino-acid biosynthesis; L-asparagine biosynthesis; L-asparagine from L-aspartate (L-Gln route): step 1/1.</text>
</comment>
<reference evidence="9 10" key="1">
    <citation type="submission" date="2021-08" db="EMBL/GenBank/DDBJ databases">
        <authorList>
            <person name="Peeters C."/>
        </authorList>
    </citation>
    <scope>NUCLEOTIDE SEQUENCE [LARGE SCALE GENOMIC DNA]</scope>
    <source>
        <strain evidence="9 10">LMG 23994</strain>
    </source>
</reference>
<evidence type="ECO:0000256" key="5">
    <source>
        <dbReference type="ARBA" id="ARBA00022840"/>
    </source>
</evidence>
<keyword evidence="5" id="KW-0067">ATP-binding</keyword>
<comment type="caution">
    <text evidence="9">The sequence shown here is derived from an EMBL/GenBank/DDBJ whole genome shotgun (WGS) entry which is preliminary data.</text>
</comment>
<dbReference type="Proteomes" id="UP000701702">
    <property type="component" value="Unassembled WGS sequence"/>
</dbReference>
<sequence length="676" mass="75335">MCGFAGFLGGIPGSLEDRANLLTRMGERILHRGPDHGDLWWDPGAPFGFAHRRLAIVDLSPAGQQPMISASGRYVIVFNGEIYNHPEIRAELERAGAAPRWRGHSDTETLLAGIDAWGADATVRRAFGMFAFAVWDRQTHSLTLARDRLGEKPLYYGWQGSGQARTFLFGSELKALRPHPAFEGSIDRNALSLYLRYNNVSGGHSIYQGIAKLPPAHLLTVSMLAPEPVLRAYWSGSAAALQGKQDPFTGSPEEAVDRLDALLRDAVGRQMMADVPLGAFLSGGIDSSTVVALMQSQSTQPIRTFSIGFHDAEYNEAAHAMAVARHLGTSHTELYVSPEHAMAVIPRLPEIYDEPFSDSSQIPTLLVSELARQHVKVSLSGDAGDELFGGYNRYQITAELWSRLARIPGPVRAAAAWSLTRLSPRQINRIAALLPMASRWSHVGEKVHKGAGVMAARTVDELYRGMVSQWQCPDAIVMGGVEPATLPEPVARALAMLGDVERMMAADLLTYLPDDILTKVDRAAMARSLETRIPFLDHRVVEFAWRLPLAYKIRQEDAGHTTKWVLRRVLDRYVPRELIERPKMGFGVPIDAWLRGPLRDWADDLLSEERLRREAFLNPQPIRQRWTEHLSGRRNWQHPLWCVLMFQAWLGHETTERTAPPLTDIPTSDRRLACAF</sequence>
<dbReference type="InterPro" id="IPR001962">
    <property type="entry name" value="Asn_synthase"/>
</dbReference>
<evidence type="ECO:0000256" key="2">
    <source>
        <dbReference type="ARBA" id="ARBA00005752"/>
    </source>
</evidence>
<evidence type="ECO:0000256" key="6">
    <source>
        <dbReference type="ARBA" id="ARBA00022962"/>
    </source>
</evidence>
<dbReference type="Gene3D" id="3.40.50.620">
    <property type="entry name" value="HUPs"/>
    <property type="match status" value="2"/>
</dbReference>
<feature type="domain" description="Glutamine amidotransferase type-2" evidence="8">
    <location>
        <begin position="2"/>
        <end position="224"/>
    </location>
</feature>
<evidence type="ECO:0000256" key="4">
    <source>
        <dbReference type="ARBA" id="ARBA00022741"/>
    </source>
</evidence>
<dbReference type="PIRSF" id="PIRSF001589">
    <property type="entry name" value="Asn_synthetase_glu-h"/>
    <property type="match status" value="1"/>
</dbReference>
<dbReference type="PROSITE" id="PS51278">
    <property type="entry name" value="GATASE_TYPE_2"/>
    <property type="match status" value="1"/>
</dbReference>
<keyword evidence="4" id="KW-0547">Nucleotide-binding</keyword>
<dbReference type="GO" id="GO:0004066">
    <property type="term" value="F:asparagine synthase (glutamine-hydrolyzing) activity"/>
    <property type="evidence" value="ECO:0007669"/>
    <property type="project" value="UniProtKB-EC"/>
</dbReference>
<accession>A0ABM8X1R1</accession>
<name>A0ABM8X1R1_9BURK</name>
<comment type="catalytic activity">
    <reaction evidence="7">
        <text>L-aspartate + L-glutamine + ATP + H2O = L-asparagine + L-glutamate + AMP + diphosphate + H(+)</text>
        <dbReference type="Rhea" id="RHEA:12228"/>
        <dbReference type="ChEBI" id="CHEBI:15377"/>
        <dbReference type="ChEBI" id="CHEBI:15378"/>
        <dbReference type="ChEBI" id="CHEBI:29985"/>
        <dbReference type="ChEBI" id="CHEBI:29991"/>
        <dbReference type="ChEBI" id="CHEBI:30616"/>
        <dbReference type="ChEBI" id="CHEBI:33019"/>
        <dbReference type="ChEBI" id="CHEBI:58048"/>
        <dbReference type="ChEBI" id="CHEBI:58359"/>
        <dbReference type="ChEBI" id="CHEBI:456215"/>
        <dbReference type="EC" id="6.3.5.4"/>
    </reaction>
</comment>
<dbReference type="Pfam" id="PF00733">
    <property type="entry name" value="Asn_synthase"/>
    <property type="match status" value="1"/>
</dbReference>
<evidence type="ECO:0000313" key="10">
    <source>
        <dbReference type="Proteomes" id="UP000701702"/>
    </source>
</evidence>
<dbReference type="NCBIfam" id="TIGR01536">
    <property type="entry name" value="asn_synth_AEB"/>
    <property type="match status" value="1"/>
</dbReference>
<dbReference type="PANTHER" id="PTHR43284:SF1">
    <property type="entry name" value="ASPARAGINE SYNTHETASE"/>
    <property type="match status" value="1"/>
</dbReference>